<dbReference type="Pfam" id="PF04909">
    <property type="entry name" value="Amidohydro_2"/>
    <property type="match status" value="1"/>
</dbReference>
<organism evidence="2 4">
    <name type="scientific">Microbacterium kyungheense</name>
    <dbReference type="NCBI Taxonomy" id="1263636"/>
    <lineage>
        <taxon>Bacteria</taxon>
        <taxon>Bacillati</taxon>
        <taxon>Actinomycetota</taxon>
        <taxon>Actinomycetes</taxon>
        <taxon>Micrococcales</taxon>
        <taxon>Microbacteriaceae</taxon>
        <taxon>Microbacterium</taxon>
    </lineage>
</organism>
<dbReference type="Gene3D" id="3.20.20.140">
    <property type="entry name" value="Metal-dependent hydrolases"/>
    <property type="match status" value="1"/>
</dbReference>
<gene>
    <name evidence="3" type="ORF">FB391_1335</name>
    <name evidence="2" type="ORF">FB391_3484</name>
</gene>
<evidence type="ECO:0000313" key="2">
    <source>
        <dbReference type="EMBL" id="TQM19649.1"/>
    </source>
</evidence>
<dbReference type="RefSeq" id="WP_141893695.1">
    <property type="nucleotide sequence ID" value="NZ_BAABLH010000004.1"/>
</dbReference>
<dbReference type="Proteomes" id="UP000320235">
    <property type="component" value="Unassembled WGS sequence"/>
</dbReference>
<dbReference type="EMBL" id="VFPE01000007">
    <property type="protein sequence ID" value="TQM19649.1"/>
    <property type="molecule type" value="Genomic_DNA"/>
</dbReference>
<reference evidence="2 4" key="1">
    <citation type="submission" date="2019-06" db="EMBL/GenBank/DDBJ databases">
        <title>Sequencing the genomes of 1000 actinobacteria strains.</title>
        <authorList>
            <person name="Klenk H.-P."/>
        </authorList>
    </citation>
    <scope>NUCLEOTIDE SEQUENCE [LARGE SCALE GENOMIC DNA]</scope>
    <source>
        <strain evidence="2 4">DSM 105492</strain>
    </source>
</reference>
<keyword evidence="2" id="KW-0378">Hydrolase</keyword>
<dbReference type="GO" id="GO:0016787">
    <property type="term" value="F:hydrolase activity"/>
    <property type="evidence" value="ECO:0007669"/>
    <property type="project" value="UniProtKB-KW"/>
</dbReference>
<comment type="caution">
    <text evidence="2">The sequence shown here is derived from an EMBL/GenBank/DDBJ whole genome shotgun (WGS) entry which is preliminary data.</text>
</comment>
<dbReference type="OrthoDB" id="9779198at2"/>
<evidence type="ECO:0000259" key="1">
    <source>
        <dbReference type="Pfam" id="PF04909"/>
    </source>
</evidence>
<dbReference type="EMBL" id="VFPE01000002">
    <property type="protein sequence ID" value="TQM27323.1"/>
    <property type="molecule type" value="Genomic_DNA"/>
</dbReference>
<evidence type="ECO:0000313" key="3">
    <source>
        <dbReference type="EMBL" id="TQM27323.1"/>
    </source>
</evidence>
<dbReference type="SUPFAM" id="SSF51556">
    <property type="entry name" value="Metallo-dependent hydrolases"/>
    <property type="match status" value="1"/>
</dbReference>
<dbReference type="AlphaFoldDB" id="A0A543EDU2"/>
<sequence length="266" mass="28856">MISRARALLAGFGELGAIDTTCHLGQWPYRLAAWADADRLRAYARGHGLQALWVSHLATLTGFDTRTGNEALRRACGEDPLFRLFAVVDPAAPTWRRELSWAADAGFAGVRLAPGDHGTAPAALGPVLHEAAEHGLPVQILFRLDDPRVRHPRSPARDPQIHELADVVREAPAHPLVLSGLNRLDALELSRHLGDEVPAHVLLDLWHVNGPTFVGDTWGSEPERWVFGSGFPVQTPEATMLQIVAAELDEAARARIVRGNAAAIVP</sequence>
<accession>A0A543EDU2</accession>
<name>A0A543EDU2_9MICO</name>
<proteinExistence type="predicted"/>
<protein>
    <submittedName>
        <fullName evidence="2">Putative TIM-barrel fold metal-dependent hydrolase</fullName>
    </submittedName>
</protein>
<feature type="domain" description="Amidohydrolase-related" evidence="1">
    <location>
        <begin position="61"/>
        <end position="179"/>
    </location>
</feature>
<keyword evidence="4" id="KW-1185">Reference proteome</keyword>
<dbReference type="InterPro" id="IPR032466">
    <property type="entry name" value="Metal_Hydrolase"/>
</dbReference>
<evidence type="ECO:0000313" key="4">
    <source>
        <dbReference type="Proteomes" id="UP000320235"/>
    </source>
</evidence>
<dbReference type="InterPro" id="IPR006680">
    <property type="entry name" value="Amidohydro-rel"/>
</dbReference>